<dbReference type="InterPro" id="IPR036676">
    <property type="entry name" value="PurM-like_C_sf"/>
</dbReference>
<protein>
    <submittedName>
        <fullName evidence="2">Thiamine-monophosphate kinase</fullName>
        <ecNumber evidence="2">2.7.4.16</ecNumber>
    </submittedName>
</protein>
<dbReference type="HAMAP" id="MF_02128">
    <property type="entry name" value="TMP_kinase"/>
    <property type="match status" value="1"/>
</dbReference>
<sequence>MDEFRLIERFFRRDSKSSEVVVGIGDDGAVVKAGINEQTVLVTDTLVAGVHFPERTAPQDLGYKLLAVNLSDLAAMGATPNWFLLNLVMPDADESWLQGFSTGLFSLAEEYSVALIGGDTARGPLCVSATVGGHVRSGTALRRNGAQVGDQLWISGTLGDAAIGLDLLGGVLGATGEDMDYLVGRLNRPKPRIELGLSLGAVATAGIDISDGLLADLGHILKESGALGAIVDVSCLPLSPQAIGACGESLAREKALTGGDDYEICFTANPAQRSQIEQLRHNCNVKLTCIGSIRTLAGIALTGADNLDLTGIKPGYRHDWL</sequence>
<gene>
    <name evidence="2" type="ORF">MGWOODY_XGa351</name>
</gene>
<keyword evidence="2" id="KW-0418">Kinase</keyword>
<feature type="domain" description="PurM-like N-terminal" evidence="1">
    <location>
        <begin position="25"/>
        <end position="134"/>
    </location>
</feature>
<reference evidence="2" key="1">
    <citation type="submission" date="2015-10" db="EMBL/GenBank/DDBJ databases">
        <authorList>
            <person name="Gilbert D.G."/>
        </authorList>
    </citation>
    <scope>NUCLEOTIDE SEQUENCE</scope>
</reference>
<evidence type="ECO:0000259" key="1">
    <source>
        <dbReference type="Pfam" id="PF00586"/>
    </source>
</evidence>
<dbReference type="Gene3D" id="3.90.650.10">
    <property type="entry name" value="PurM-like C-terminal domain"/>
    <property type="match status" value="1"/>
</dbReference>
<dbReference type="EC" id="2.7.4.16" evidence="2"/>
<dbReference type="PANTHER" id="PTHR30270">
    <property type="entry name" value="THIAMINE-MONOPHOSPHATE KINASE"/>
    <property type="match status" value="1"/>
</dbReference>
<accession>A0A160TRS6</accession>
<organism evidence="2">
    <name type="scientific">hydrothermal vent metagenome</name>
    <dbReference type="NCBI Taxonomy" id="652676"/>
    <lineage>
        <taxon>unclassified sequences</taxon>
        <taxon>metagenomes</taxon>
        <taxon>ecological metagenomes</taxon>
    </lineage>
</organism>
<proteinExistence type="inferred from homology"/>
<dbReference type="GO" id="GO:0009030">
    <property type="term" value="F:thiamine-phosphate kinase activity"/>
    <property type="evidence" value="ECO:0007669"/>
    <property type="project" value="UniProtKB-EC"/>
</dbReference>
<dbReference type="InterPro" id="IPR006283">
    <property type="entry name" value="ThiL-like"/>
</dbReference>
<dbReference type="PIRSF" id="PIRSF005303">
    <property type="entry name" value="Thiam_monoph_kin"/>
    <property type="match status" value="1"/>
</dbReference>
<dbReference type="Gene3D" id="3.30.1330.10">
    <property type="entry name" value="PurM-like, N-terminal domain"/>
    <property type="match status" value="1"/>
</dbReference>
<keyword evidence="2" id="KW-0808">Transferase</keyword>
<dbReference type="EMBL" id="CZRL01000059">
    <property type="protein sequence ID" value="CUS51335.1"/>
    <property type="molecule type" value="Genomic_DNA"/>
</dbReference>
<dbReference type="InterPro" id="IPR036921">
    <property type="entry name" value="PurM-like_N_sf"/>
</dbReference>
<dbReference type="NCBIfam" id="TIGR01379">
    <property type="entry name" value="thiL"/>
    <property type="match status" value="1"/>
</dbReference>
<name>A0A160TRS6_9ZZZZ</name>
<dbReference type="AlphaFoldDB" id="A0A160TRS6"/>
<evidence type="ECO:0000313" key="2">
    <source>
        <dbReference type="EMBL" id="CUS51335.1"/>
    </source>
</evidence>
<dbReference type="GO" id="GO:0009228">
    <property type="term" value="P:thiamine biosynthetic process"/>
    <property type="evidence" value="ECO:0007669"/>
    <property type="project" value="InterPro"/>
</dbReference>
<dbReference type="SUPFAM" id="SSF56042">
    <property type="entry name" value="PurM C-terminal domain-like"/>
    <property type="match status" value="1"/>
</dbReference>
<dbReference type="Pfam" id="PF00586">
    <property type="entry name" value="AIRS"/>
    <property type="match status" value="1"/>
</dbReference>
<dbReference type="PANTHER" id="PTHR30270:SF0">
    <property type="entry name" value="THIAMINE-MONOPHOSPHATE KINASE"/>
    <property type="match status" value="1"/>
</dbReference>
<dbReference type="SUPFAM" id="SSF55326">
    <property type="entry name" value="PurM N-terminal domain-like"/>
    <property type="match status" value="1"/>
</dbReference>
<dbReference type="InterPro" id="IPR016188">
    <property type="entry name" value="PurM-like_N"/>
</dbReference>
<dbReference type="CDD" id="cd02194">
    <property type="entry name" value="ThiL"/>
    <property type="match status" value="1"/>
</dbReference>